<evidence type="ECO:0000256" key="2">
    <source>
        <dbReference type="ARBA" id="ARBA00010617"/>
    </source>
</evidence>
<dbReference type="InterPro" id="IPR036396">
    <property type="entry name" value="Cyt_P450_sf"/>
</dbReference>
<dbReference type="RefSeq" id="XP_040622068.1">
    <property type="nucleotide sequence ID" value="XM_040764092.1"/>
</dbReference>
<accession>A0A0C2FSR0</accession>
<keyword evidence="6 8" id="KW-0408">Iron</keyword>
<organism evidence="10 11">
    <name type="scientific">Sporothrix brasiliensis 5110</name>
    <dbReference type="NCBI Taxonomy" id="1398154"/>
    <lineage>
        <taxon>Eukaryota</taxon>
        <taxon>Fungi</taxon>
        <taxon>Dikarya</taxon>
        <taxon>Ascomycota</taxon>
        <taxon>Pezizomycotina</taxon>
        <taxon>Sordariomycetes</taxon>
        <taxon>Sordariomycetidae</taxon>
        <taxon>Ophiostomatales</taxon>
        <taxon>Ophiostomataceae</taxon>
        <taxon>Sporothrix</taxon>
    </lineage>
</organism>
<keyword evidence="5 9" id="KW-0560">Oxidoreductase</keyword>
<evidence type="ECO:0000256" key="7">
    <source>
        <dbReference type="ARBA" id="ARBA00023033"/>
    </source>
</evidence>
<reference evidence="10 11" key="1">
    <citation type="journal article" date="2014" name="BMC Genomics">
        <title>Comparative genomics of the major fungal agents of human and animal Sporotrichosis: Sporothrix schenckii and Sporothrix brasiliensis.</title>
        <authorList>
            <person name="Teixeira M.M."/>
            <person name="de Almeida L.G."/>
            <person name="Kubitschek-Barreira P."/>
            <person name="Alves F.L."/>
            <person name="Kioshima E.S."/>
            <person name="Abadio A.K."/>
            <person name="Fernandes L."/>
            <person name="Derengowski L.S."/>
            <person name="Ferreira K.S."/>
            <person name="Souza R.C."/>
            <person name="Ruiz J.C."/>
            <person name="de Andrade N.C."/>
            <person name="Paes H.C."/>
            <person name="Nicola A.M."/>
            <person name="Albuquerque P."/>
            <person name="Gerber A.L."/>
            <person name="Martins V.P."/>
            <person name="Peconick L.D."/>
            <person name="Neto A.V."/>
            <person name="Chaucanez C.B."/>
            <person name="Silva P.A."/>
            <person name="Cunha O.L."/>
            <person name="de Oliveira F.F."/>
            <person name="dos Santos T.C."/>
            <person name="Barros A.L."/>
            <person name="Soares M.A."/>
            <person name="de Oliveira L.M."/>
            <person name="Marini M.M."/>
            <person name="Villalobos-Duno H."/>
            <person name="Cunha M.M."/>
            <person name="de Hoog S."/>
            <person name="da Silveira J.F."/>
            <person name="Henrissat B."/>
            <person name="Nino-Vega G.A."/>
            <person name="Cisalpino P.S."/>
            <person name="Mora-Montes H.M."/>
            <person name="Almeida S.R."/>
            <person name="Stajich J.E."/>
            <person name="Lopes-Bezerra L.M."/>
            <person name="Vasconcelos A.T."/>
            <person name="Felipe M.S."/>
        </authorList>
    </citation>
    <scope>NUCLEOTIDE SEQUENCE [LARGE SCALE GENOMIC DNA]</scope>
    <source>
        <strain evidence="10 11">5110</strain>
    </source>
</reference>
<dbReference type="Proteomes" id="UP000031575">
    <property type="component" value="Unassembled WGS sequence"/>
</dbReference>
<gene>
    <name evidence="10" type="ORF">SPBR_05829</name>
</gene>
<dbReference type="PANTHER" id="PTHR24305:SF157">
    <property type="entry name" value="N-ACETYLTRYPTOPHAN 6-HYDROXYLASE IVOC-RELATED"/>
    <property type="match status" value="1"/>
</dbReference>
<dbReference type="SUPFAM" id="SSF48264">
    <property type="entry name" value="Cytochrome P450"/>
    <property type="match status" value="1"/>
</dbReference>
<dbReference type="CDD" id="cd11062">
    <property type="entry name" value="CYP58-like"/>
    <property type="match status" value="1"/>
</dbReference>
<evidence type="ECO:0000256" key="5">
    <source>
        <dbReference type="ARBA" id="ARBA00023002"/>
    </source>
</evidence>
<evidence type="ECO:0000313" key="10">
    <source>
        <dbReference type="EMBL" id="KIH94058.1"/>
    </source>
</evidence>
<dbReference type="PROSITE" id="PS00086">
    <property type="entry name" value="CYTOCHROME_P450"/>
    <property type="match status" value="1"/>
</dbReference>
<dbReference type="EMBL" id="AWTV01000004">
    <property type="protein sequence ID" value="KIH94058.1"/>
    <property type="molecule type" value="Genomic_DNA"/>
</dbReference>
<evidence type="ECO:0000256" key="4">
    <source>
        <dbReference type="ARBA" id="ARBA00022723"/>
    </source>
</evidence>
<proteinExistence type="inferred from homology"/>
<keyword evidence="3 8" id="KW-0349">Heme</keyword>
<evidence type="ECO:0000256" key="8">
    <source>
        <dbReference type="PIRSR" id="PIRSR602401-1"/>
    </source>
</evidence>
<sequence>MLHGVSVKQVDVAPLLTEAVSTNSPSHATSAGLFVVYLVGLGIYRLFFHPLAKVPGPRIAALTSWYCAYYDVHLGGQYIWKIKQLHEQYGPVLRIMPDVVHVNDPGFIDKLYTQSPKVRRERAPTVLAMFAKQFSMLPTKDHDLHRRRRAVLSLFFSHQSVRRLVPAINDTLAALLGRLQALAGSGEPVRLSPYFKATTKDVIQSYAFGGGQLCLEMDDLNEPFFAVLTSGRLSHLAVHFHSLMGNMARLPPVILVKLQPSILAMLEFVDGLTETIDAIRAQSPKAGDELSEKGSIFREVLDGDIDESDKRTERLVDEAMILAIAGADTTAWSLAAVCYRVLSNPTIFRRLRAELDSAMPDPTLPPDPAKLDGLRFLNALIEEVLRMHPSATHRQDRVAPDDDLVYVYDDGSSIVLPRGSSIGMAAPLLNRSPRLYRDPDTFDPDRFLEDPTLARRSMTFSRGARQCIGINLAYQELQTFTAGIFRKYSPYDPTQKVQNGPTMELYETTVADIELHSDYVAAHAYPGSKGVRVRIRD</sequence>
<keyword evidence="4 8" id="KW-0479">Metal-binding</keyword>
<comment type="cofactor">
    <cofactor evidence="1 8">
        <name>heme</name>
        <dbReference type="ChEBI" id="CHEBI:30413"/>
    </cofactor>
</comment>
<protein>
    <recommendedName>
        <fullName evidence="12">Cytochrome P450</fullName>
    </recommendedName>
</protein>
<dbReference type="GO" id="GO:0016705">
    <property type="term" value="F:oxidoreductase activity, acting on paired donors, with incorporation or reduction of molecular oxygen"/>
    <property type="evidence" value="ECO:0007669"/>
    <property type="project" value="InterPro"/>
</dbReference>
<evidence type="ECO:0000256" key="3">
    <source>
        <dbReference type="ARBA" id="ARBA00022617"/>
    </source>
</evidence>
<dbReference type="InterPro" id="IPR001128">
    <property type="entry name" value="Cyt_P450"/>
</dbReference>
<dbReference type="GO" id="GO:0005506">
    <property type="term" value="F:iron ion binding"/>
    <property type="evidence" value="ECO:0007669"/>
    <property type="project" value="InterPro"/>
</dbReference>
<dbReference type="OrthoDB" id="3945418at2759"/>
<dbReference type="GO" id="GO:0020037">
    <property type="term" value="F:heme binding"/>
    <property type="evidence" value="ECO:0007669"/>
    <property type="project" value="InterPro"/>
</dbReference>
<evidence type="ECO:0000256" key="1">
    <source>
        <dbReference type="ARBA" id="ARBA00001971"/>
    </source>
</evidence>
<feature type="binding site" description="axial binding residue" evidence="8">
    <location>
        <position position="467"/>
    </location>
    <ligand>
        <name>heme</name>
        <dbReference type="ChEBI" id="CHEBI:30413"/>
    </ligand>
    <ligandPart>
        <name>Fe</name>
        <dbReference type="ChEBI" id="CHEBI:18248"/>
    </ligandPart>
</feature>
<comment type="similarity">
    <text evidence="2 9">Belongs to the cytochrome P450 family.</text>
</comment>
<dbReference type="InterPro" id="IPR017972">
    <property type="entry name" value="Cyt_P450_CS"/>
</dbReference>
<dbReference type="HOGENOM" id="CLU_001570_14_4_1"/>
<evidence type="ECO:0000256" key="6">
    <source>
        <dbReference type="ARBA" id="ARBA00023004"/>
    </source>
</evidence>
<keyword evidence="11" id="KW-1185">Reference proteome</keyword>
<dbReference type="AlphaFoldDB" id="A0A0C2FSR0"/>
<evidence type="ECO:0000313" key="11">
    <source>
        <dbReference type="Proteomes" id="UP000031575"/>
    </source>
</evidence>
<dbReference type="Pfam" id="PF00067">
    <property type="entry name" value="p450"/>
    <property type="match status" value="1"/>
</dbReference>
<dbReference type="PRINTS" id="PR00463">
    <property type="entry name" value="EP450I"/>
</dbReference>
<dbReference type="InterPro" id="IPR050121">
    <property type="entry name" value="Cytochrome_P450_monoxygenase"/>
</dbReference>
<dbReference type="Gene3D" id="1.10.630.10">
    <property type="entry name" value="Cytochrome P450"/>
    <property type="match status" value="1"/>
</dbReference>
<dbReference type="GO" id="GO:0004497">
    <property type="term" value="F:monooxygenase activity"/>
    <property type="evidence" value="ECO:0007669"/>
    <property type="project" value="UniProtKB-KW"/>
</dbReference>
<name>A0A0C2FSR0_9PEZI</name>
<dbReference type="PANTHER" id="PTHR24305">
    <property type="entry name" value="CYTOCHROME P450"/>
    <property type="match status" value="1"/>
</dbReference>
<evidence type="ECO:0008006" key="12">
    <source>
        <dbReference type="Google" id="ProtNLM"/>
    </source>
</evidence>
<dbReference type="GeneID" id="63679013"/>
<evidence type="ECO:0000256" key="9">
    <source>
        <dbReference type="RuleBase" id="RU000461"/>
    </source>
</evidence>
<keyword evidence="7 9" id="KW-0503">Monooxygenase</keyword>
<dbReference type="VEuPathDB" id="FungiDB:SPBR_05829"/>
<comment type="caution">
    <text evidence="10">The sequence shown here is derived from an EMBL/GenBank/DDBJ whole genome shotgun (WGS) entry which is preliminary data.</text>
</comment>
<dbReference type="PRINTS" id="PR00385">
    <property type="entry name" value="P450"/>
</dbReference>
<dbReference type="InterPro" id="IPR002401">
    <property type="entry name" value="Cyt_P450_E_grp-I"/>
</dbReference>